<sequence length="337" mass="38130">MAVISDIPGLKVEVRVHGQALDEFPSEDESDTSDTATRYIEATSGVEFTVRITYDEALDPRYKSCDIQSRLELDGKPADKRNTERKDWIGKERKEVNYSGSRSLENGKWYFRTMAFSQVNIVDENDQVQRSVAEAEAIKSLGEIKVTIWRCKVPRGSRPLSPSKYPRRNFNFIDNIPEKKLKGRAISHQVKLGEAQDITNQFTSNPLPSKKIDGKPFAIFIFRYRSKDALKAECVISRTVTPEPLENRPVESLTAEEARELVRRLKDQQGARQSPPPETKQEVKQEINDGFDQGKRTSGAVVVDLGSEDSDVEITGVRKRKRLRTSGPVEVIDLSDD</sequence>
<dbReference type="PANTHER" id="PTHR36223">
    <property type="entry name" value="BETA-LACTAMASE-TYPE TRANSPEPTIDASE FOLD DOMAIN CONTAINING PROTEIN"/>
    <property type="match status" value="1"/>
</dbReference>
<name>A0ABR3CM59_9PEZI</name>
<organism evidence="3 4">
    <name type="scientific">Diplodia seriata</name>
    <dbReference type="NCBI Taxonomy" id="420778"/>
    <lineage>
        <taxon>Eukaryota</taxon>
        <taxon>Fungi</taxon>
        <taxon>Dikarya</taxon>
        <taxon>Ascomycota</taxon>
        <taxon>Pezizomycotina</taxon>
        <taxon>Dothideomycetes</taxon>
        <taxon>Dothideomycetes incertae sedis</taxon>
        <taxon>Botryosphaeriales</taxon>
        <taxon>Botryosphaeriaceae</taxon>
        <taxon>Diplodia</taxon>
    </lineage>
</organism>
<dbReference type="RefSeq" id="XP_066634742.1">
    <property type="nucleotide sequence ID" value="XM_066774623.1"/>
</dbReference>
<evidence type="ECO:0000313" key="4">
    <source>
        <dbReference type="Proteomes" id="UP001430584"/>
    </source>
</evidence>
<comment type="caution">
    <text evidence="3">The sequence shown here is derived from an EMBL/GenBank/DDBJ whole genome shotgun (WGS) entry which is preliminary data.</text>
</comment>
<feature type="domain" description="DUF7918" evidence="2">
    <location>
        <begin position="9"/>
        <end position="239"/>
    </location>
</feature>
<evidence type="ECO:0000313" key="3">
    <source>
        <dbReference type="EMBL" id="KAL0261713.1"/>
    </source>
</evidence>
<dbReference type="InterPro" id="IPR057678">
    <property type="entry name" value="DUF7918"/>
</dbReference>
<evidence type="ECO:0000256" key="1">
    <source>
        <dbReference type="SAM" id="MobiDB-lite"/>
    </source>
</evidence>
<feature type="compositionally biased region" description="Basic and acidic residues" evidence="1">
    <location>
        <begin position="279"/>
        <end position="295"/>
    </location>
</feature>
<dbReference type="EMBL" id="JAJVCZ030000003">
    <property type="protein sequence ID" value="KAL0261713.1"/>
    <property type="molecule type" value="Genomic_DNA"/>
</dbReference>
<evidence type="ECO:0000259" key="2">
    <source>
        <dbReference type="Pfam" id="PF25534"/>
    </source>
</evidence>
<proteinExistence type="predicted"/>
<gene>
    <name evidence="3" type="ORF">SLS55_003143</name>
</gene>
<dbReference type="Proteomes" id="UP001430584">
    <property type="component" value="Unassembled WGS sequence"/>
</dbReference>
<dbReference type="Pfam" id="PF25534">
    <property type="entry name" value="DUF7918"/>
    <property type="match status" value="1"/>
</dbReference>
<feature type="region of interest" description="Disordered" evidence="1">
    <location>
        <begin position="264"/>
        <end position="301"/>
    </location>
</feature>
<dbReference type="PANTHER" id="PTHR36223:SF1">
    <property type="entry name" value="TRANSCRIPTION ELONGATION FACTOR EAF N-TERMINAL DOMAIN-CONTAINING PROTEIN"/>
    <property type="match status" value="1"/>
</dbReference>
<keyword evidence="4" id="KW-1185">Reference proteome</keyword>
<accession>A0ABR3CM59</accession>
<protein>
    <recommendedName>
        <fullName evidence="2">DUF7918 domain-containing protein</fullName>
    </recommendedName>
</protein>
<reference evidence="3 4" key="1">
    <citation type="submission" date="2024-02" db="EMBL/GenBank/DDBJ databases">
        <title>De novo assembly and annotation of 12 fungi associated with fruit tree decline syndrome in Ontario, Canada.</title>
        <authorList>
            <person name="Sulman M."/>
            <person name="Ellouze W."/>
            <person name="Ilyukhin E."/>
        </authorList>
    </citation>
    <scope>NUCLEOTIDE SEQUENCE [LARGE SCALE GENOMIC DNA]</scope>
    <source>
        <strain evidence="3 4">FDS-637</strain>
    </source>
</reference>
<dbReference type="GeneID" id="92007228"/>